<reference evidence="3 4" key="1">
    <citation type="submission" date="2023-07" db="EMBL/GenBank/DDBJ databases">
        <title>Comparative genomics of wheat-associated soil bacteria to identify genetic determinants of phenazine resistance.</title>
        <authorList>
            <person name="Mouncey N."/>
        </authorList>
    </citation>
    <scope>NUCLEOTIDE SEQUENCE [LARGE SCALE GENOMIC DNA]</scope>
    <source>
        <strain evidence="3 4">V2I4</strain>
    </source>
</reference>
<feature type="region of interest" description="Disordered" evidence="2">
    <location>
        <begin position="381"/>
        <end position="403"/>
    </location>
</feature>
<accession>A0ABU0SM67</accession>
<dbReference type="EMBL" id="JAUSZI010000002">
    <property type="protein sequence ID" value="MDQ1024645.1"/>
    <property type="molecule type" value="Genomic_DNA"/>
</dbReference>
<dbReference type="SFLD" id="SFLDS00036">
    <property type="entry name" value="Aromatic_Prenyltransferase"/>
    <property type="match status" value="1"/>
</dbReference>
<protein>
    <submittedName>
        <fullName evidence="3">DMATS type aromatic prenyltransferase</fullName>
    </submittedName>
</protein>
<dbReference type="InterPro" id="IPR033964">
    <property type="entry name" value="ABBA"/>
</dbReference>
<proteinExistence type="predicted"/>
<keyword evidence="1" id="KW-0808">Transferase</keyword>
<organism evidence="3 4">
    <name type="scientific">Streptomyces umbrinus</name>
    <dbReference type="NCBI Taxonomy" id="67370"/>
    <lineage>
        <taxon>Bacteria</taxon>
        <taxon>Bacillati</taxon>
        <taxon>Actinomycetota</taxon>
        <taxon>Actinomycetes</taxon>
        <taxon>Kitasatosporales</taxon>
        <taxon>Streptomycetaceae</taxon>
        <taxon>Streptomyces</taxon>
        <taxon>Streptomyces phaeochromogenes group</taxon>
    </lineage>
</organism>
<evidence type="ECO:0000313" key="3">
    <source>
        <dbReference type="EMBL" id="MDQ1024645.1"/>
    </source>
</evidence>
<dbReference type="InterPro" id="IPR017795">
    <property type="entry name" value="ABBA_NscD-like"/>
</dbReference>
<name>A0ABU0SM67_9ACTN</name>
<dbReference type="RefSeq" id="WP_307519920.1">
    <property type="nucleotide sequence ID" value="NZ_JAUSZI010000002.1"/>
</dbReference>
<evidence type="ECO:0000256" key="1">
    <source>
        <dbReference type="ARBA" id="ARBA00022679"/>
    </source>
</evidence>
<feature type="compositionally biased region" description="Basic residues" evidence="2">
    <location>
        <begin position="392"/>
        <end position="403"/>
    </location>
</feature>
<gene>
    <name evidence="3" type="ORF">QF035_002227</name>
</gene>
<evidence type="ECO:0000313" key="4">
    <source>
        <dbReference type="Proteomes" id="UP001230328"/>
    </source>
</evidence>
<sequence>MTPSRTSGGSTRLTKTLGRFTADQLRRLCDVVGLDAADAETYASVLAESLGTAAERPLDLPPPSRSFLSDDHTPVEFSLSFQPGETPTLRVLLEPGCDAASLVDNGRVGLRVIHAMTERWGFSSHRLDHLEDLFFPPASQGPLALWCALELRPGGVPRLKVYLNPAASGPERAGETIREALGRLGYQQAYTALPPADGYPFFALDLGDWDAPRVKIYLRHHNLAVAEAGSLPRMDSGPEQATVEAFFRIAAGYHSGTRSGAGTSADARLCGLPALACHSFTETTTGLPSGFTLHIPIRDYVRHDGEAHARAVAVLAHYGMDATPLARSLAAVTSRQPADGTGLIAYLALAYERSRPPRVTAYISSEAYGLRPLAAPLSPRTTPLLNSLSRLPGHRPRSRHRQE</sequence>
<dbReference type="Pfam" id="PF11991">
    <property type="entry name" value="Trp_DMAT"/>
    <property type="match status" value="1"/>
</dbReference>
<keyword evidence="4" id="KW-1185">Reference proteome</keyword>
<dbReference type="Proteomes" id="UP001230328">
    <property type="component" value="Unassembled WGS sequence"/>
</dbReference>
<evidence type="ECO:0000256" key="2">
    <source>
        <dbReference type="SAM" id="MobiDB-lite"/>
    </source>
</evidence>
<comment type="caution">
    <text evidence="3">The sequence shown here is derived from an EMBL/GenBank/DDBJ whole genome shotgun (WGS) entry which is preliminary data.</text>
</comment>
<dbReference type="SFLD" id="SFLDG01162">
    <property type="entry name" value="I"/>
    <property type="match status" value="1"/>
</dbReference>